<dbReference type="AlphaFoldDB" id="A0A543B1X8"/>
<reference evidence="1 2" key="1">
    <citation type="submission" date="2019-06" db="EMBL/GenBank/DDBJ databases">
        <title>Sequencing the genomes of 1000 actinobacteria strains.</title>
        <authorList>
            <person name="Klenk H.-P."/>
        </authorList>
    </citation>
    <scope>NUCLEOTIDE SEQUENCE [LARGE SCALE GENOMIC DNA]</scope>
    <source>
        <strain evidence="1 2">DSM 45928</strain>
    </source>
</reference>
<dbReference type="InterPro" id="IPR023393">
    <property type="entry name" value="START-like_dom_sf"/>
</dbReference>
<protein>
    <submittedName>
        <fullName evidence="1">Uncharacterized protein YndB with AHSA1/START domain</fullName>
    </submittedName>
</protein>
<dbReference type="Gene3D" id="3.30.530.20">
    <property type="match status" value="1"/>
</dbReference>
<sequence length="157" mass="17485">MAVVERTISAPVEEVFAVLADGWSYSNWVVGTAHVAKVDAGWPQEGSRIWIRTGVWPVDAPGHTRSLTFEPPHRLVLRPTLWPAGELTVTLTLSTESPGRTRVRLEEDIARGPLRGLRNKLNDVLLHARNVASLRRLADIAERRPAPTERPYEAEQG</sequence>
<dbReference type="CDD" id="cd07814">
    <property type="entry name" value="SRPBCC_CalC_Aha1-like"/>
    <property type="match status" value="1"/>
</dbReference>
<organism evidence="1 2">
    <name type="scientific">Stackebrandtia endophytica</name>
    <dbReference type="NCBI Taxonomy" id="1496996"/>
    <lineage>
        <taxon>Bacteria</taxon>
        <taxon>Bacillati</taxon>
        <taxon>Actinomycetota</taxon>
        <taxon>Actinomycetes</taxon>
        <taxon>Glycomycetales</taxon>
        <taxon>Glycomycetaceae</taxon>
        <taxon>Stackebrandtia</taxon>
    </lineage>
</organism>
<dbReference type="OrthoDB" id="4483486at2"/>
<dbReference type="InParanoid" id="A0A543B1X8"/>
<evidence type="ECO:0000313" key="1">
    <source>
        <dbReference type="EMBL" id="TQL78827.1"/>
    </source>
</evidence>
<comment type="caution">
    <text evidence="1">The sequence shown here is derived from an EMBL/GenBank/DDBJ whole genome shotgun (WGS) entry which is preliminary data.</text>
</comment>
<gene>
    <name evidence="1" type="ORF">FB566_4422</name>
</gene>
<dbReference type="EMBL" id="VFOW01000001">
    <property type="protein sequence ID" value="TQL78827.1"/>
    <property type="molecule type" value="Genomic_DNA"/>
</dbReference>
<dbReference type="Proteomes" id="UP000317043">
    <property type="component" value="Unassembled WGS sequence"/>
</dbReference>
<dbReference type="RefSeq" id="WP_142043680.1">
    <property type="nucleotide sequence ID" value="NZ_JBHTGS010000002.1"/>
</dbReference>
<dbReference type="Pfam" id="PF10604">
    <property type="entry name" value="Polyketide_cyc2"/>
    <property type="match status" value="1"/>
</dbReference>
<proteinExistence type="predicted"/>
<evidence type="ECO:0000313" key="2">
    <source>
        <dbReference type="Proteomes" id="UP000317043"/>
    </source>
</evidence>
<dbReference type="InterPro" id="IPR019587">
    <property type="entry name" value="Polyketide_cyclase/dehydratase"/>
</dbReference>
<dbReference type="SUPFAM" id="SSF55961">
    <property type="entry name" value="Bet v1-like"/>
    <property type="match status" value="1"/>
</dbReference>
<accession>A0A543B1X8</accession>
<name>A0A543B1X8_9ACTN</name>
<keyword evidence="2" id="KW-1185">Reference proteome</keyword>